<name>A0ABT3HLF3_9FLAO</name>
<dbReference type="EMBL" id="JAPDHV010000002">
    <property type="protein sequence ID" value="MCW3160623.1"/>
    <property type="molecule type" value="Genomic_DNA"/>
</dbReference>
<sequence>MNILISLNFSEENEWHKDLYLNIPTIDVEEILDTYYFLIDKSFMPNLENKQKVILSLTDNFKYWILRTEALNKGETVAFPIDLSDEYIGFLLINALDENVLSVRYGSTQEITGWQINAHNPEQFDLKYLNDTDISDSELIITKEDFINDIKRNINNLHAAQSL</sequence>
<keyword evidence="2" id="KW-1185">Reference proteome</keyword>
<protein>
    <submittedName>
        <fullName evidence="1">Uncharacterized protein</fullName>
    </submittedName>
</protein>
<evidence type="ECO:0000313" key="1">
    <source>
        <dbReference type="EMBL" id="MCW3160623.1"/>
    </source>
</evidence>
<evidence type="ECO:0000313" key="2">
    <source>
        <dbReference type="Proteomes" id="UP001163719"/>
    </source>
</evidence>
<proteinExistence type="predicted"/>
<comment type="caution">
    <text evidence="1">The sequence shown here is derived from an EMBL/GenBank/DDBJ whole genome shotgun (WGS) entry which is preliminary data.</text>
</comment>
<accession>A0ABT3HLF3</accession>
<reference evidence="1" key="1">
    <citation type="submission" date="2022-10" db="EMBL/GenBank/DDBJ databases">
        <title>Chryseobacterium babae sp. nov. isolated from the gut of the beetle Oryctes rhinoceros, and Chryseobacterium kimseyorum sp. nov., isolated from a stick insect rearing cage.</title>
        <authorList>
            <person name="Shelomi M."/>
            <person name="Han C.-J."/>
            <person name="Chen W.-M."/>
            <person name="Chen H.-K."/>
            <person name="Liaw S.-J."/>
            <person name="Muhle E."/>
            <person name="Clermont D."/>
        </authorList>
    </citation>
    <scope>NUCLEOTIDE SEQUENCE</scope>
    <source>
        <strain evidence="1">WLa1L2M3</strain>
    </source>
</reference>
<dbReference type="RefSeq" id="WP_264742573.1">
    <property type="nucleotide sequence ID" value="NZ_JAPDHV010000002.1"/>
</dbReference>
<organism evidence="1 2">
    <name type="scientific">Chryseobacterium oryctis</name>
    <dbReference type="NCBI Taxonomy" id="2952618"/>
    <lineage>
        <taxon>Bacteria</taxon>
        <taxon>Pseudomonadati</taxon>
        <taxon>Bacteroidota</taxon>
        <taxon>Flavobacteriia</taxon>
        <taxon>Flavobacteriales</taxon>
        <taxon>Weeksellaceae</taxon>
        <taxon>Chryseobacterium group</taxon>
        <taxon>Chryseobacterium</taxon>
    </lineage>
</organism>
<dbReference type="Proteomes" id="UP001163719">
    <property type="component" value="Unassembled WGS sequence"/>
</dbReference>
<gene>
    <name evidence="1" type="ORF">OH806_04995</name>
</gene>